<dbReference type="EMBL" id="JADOXO010000457">
    <property type="protein sequence ID" value="KAF9804061.1"/>
    <property type="molecule type" value="Genomic_DNA"/>
</dbReference>
<accession>A0A8H7TYE0</accession>
<reference evidence="1" key="2">
    <citation type="journal article" name="Front. Microbiol.">
        <title>Degradative Capacity of Two Strains of Rhodonia placenta: From Phenotype to Genotype.</title>
        <authorList>
            <person name="Kolle M."/>
            <person name="Horta M.A.C."/>
            <person name="Nowrousian M."/>
            <person name="Ohm R.A."/>
            <person name="Benz J.P."/>
            <person name="Pilgard A."/>
        </authorList>
    </citation>
    <scope>NUCLEOTIDE SEQUENCE</scope>
    <source>
        <strain evidence="1">FPRL280</strain>
    </source>
</reference>
<reference evidence="1" key="1">
    <citation type="submission" date="2020-11" db="EMBL/GenBank/DDBJ databases">
        <authorList>
            <person name="Koelle M."/>
            <person name="Horta M.A.C."/>
            <person name="Nowrousian M."/>
            <person name="Ohm R.A."/>
            <person name="Benz P."/>
            <person name="Pilgard A."/>
        </authorList>
    </citation>
    <scope>NUCLEOTIDE SEQUENCE</scope>
    <source>
        <strain evidence="1">FPRL280</strain>
    </source>
</reference>
<sequence length="306" mass="34149">MWQHNVIGTEGKTRCTHHRAPTRDVRSAGAQSLAYYHFFTPPPRESKARRWSNLIITKAAHLRAGPGKAPEGNWKTSSKRRAFLYGERFIDRLDFEELALKSFDTSLGPKLLPVGHTDRLDANGHPTRVPRHWRTCMPCLKDALQRHGNGCLVWIAISPLAAPLKLIPIIPRFPFFFCAWRAWSHYRAFKASQYLQASVAQGAILSQESAELAATYQVYAPASLDPAPSCLGADPSSMPSASPLCDQRPTLSNATNMERDARPRLLITRAAVPALERLFALPPGSSFASDVYRALEQARLRLQAER</sequence>
<dbReference type="Proteomes" id="UP000639403">
    <property type="component" value="Unassembled WGS sequence"/>
</dbReference>
<dbReference type="Pfam" id="PF10173">
    <property type="entry name" value="Mit_KHE1"/>
    <property type="match status" value="1"/>
</dbReference>
<organism evidence="1 2">
    <name type="scientific">Rhodonia placenta</name>
    <dbReference type="NCBI Taxonomy" id="104341"/>
    <lineage>
        <taxon>Eukaryota</taxon>
        <taxon>Fungi</taxon>
        <taxon>Dikarya</taxon>
        <taxon>Basidiomycota</taxon>
        <taxon>Agaricomycotina</taxon>
        <taxon>Agaricomycetes</taxon>
        <taxon>Polyporales</taxon>
        <taxon>Adustoporiaceae</taxon>
        <taxon>Rhodonia</taxon>
    </lineage>
</organism>
<evidence type="ECO:0000313" key="2">
    <source>
        <dbReference type="Proteomes" id="UP000639403"/>
    </source>
</evidence>
<protein>
    <submittedName>
        <fullName evidence="1">Uncharacterized protein</fullName>
    </submittedName>
</protein>
<evidence type="ECO:0000313" key="1">
    <source>
        <dbReference type="EMBL" id="KAF9804061.1"/>
    </source>
</evidence>
<dbReference type="PANTHER" id="PTHR28062:SF1">
    <property type="entry name" value="TRANSMEMBRANE PROTEIN"/>
    <property type="match status" value="1"/>
</dbReference>
<dbReference type="AlphaFoldDB" id="A0A8H7TYE0"/>
<dbReference type="PANTHER" id="PTHR28062">
    <property type="entry name" value="K+-H+ EXCHANGE-LIKE PROTEIN"/>
    <property type="match status" value="1"/>
</dbReference>
<dbReference type="GO" id="GO:0005743">
    <property type="term" value="C:mitochondrial inner membrane"/>
    <property type="evidence" value="ECO:0007669"/>
    <property type="project" value="TreeGrafter"/>
</dbReference>
<gene>
    <name evidence="1" type="ORF">IEO21_09469</name>
</gene>
<name>A0A8H7TYE0_9APHY</name>
<comment type="caution">
    <text evidence="1">The sequence shown here is derived from an EMBL/GenBank/DDBJ whole genome shotgun (WGS) entry which is preliminary data.</text>
</comment>
<dbReference type="GO" id="GO:1902600">
    <property type="term" value="P:proton transmembrane transport"/>
    <property type="evidence" value="ECO:0007669"/>
    <property type="project" value="TreeGrafter"/>
</dbReference>
<proteinExistence type="predicted"/>
<dbReference type="InterPro" id="IPR018786">
    <property type="entry name" value="Mit_KHE1"/>
</dbReference>
<dbReference type="GO" id="GO:0006813">
    <property type="term" value="P:potassium ion transport"/>
    <property type="evidence" value="ECO:0007669"/>
    <property type="project" value="TreeGrafter"/>
</dbReference>